<dbReference type="GeneID" id="87878238"/>
<evidence type="ECO:0000256" key="1">
    <source>
        <dbReference type="SAM" id="MobiDB-lite"/>
    </source>
</evidence>
<keyword evidence="3" id="KW-1185">Reference proteome</keyword>
<comment type="caution">
    <text evidence="2">The sequence shown here is derived from an EMBL/GenBank/DDBJ whole genome shotgun (WGS) entry which is preliminary data.</text>
</comment>
<feature type="region of interest" description="Disordered" evidence="1">
    <location>
        <begin position="1"/>
        <end position="30"/>
    </location>
</feature>
<evidence type="ECO:0000313" key="3">
    <source>
        <dbReference type="Proteomes" id="UP001285908"/>
    </source>
</evidence>
<dbReference type="EMBL" id="JAULSX010000014">
    <property type="protein sequence ID" value="KAK3484714.1"/>
    <property type="molecule type" value="Genomic_DNA"/>
</dbReference>
<dbReference type="RefSeq" id="XP_062687808.1">
    <property type="nucleotide sequence ID" value="XM_062840616.1"/>
</dbReference>
<gene>
    <name evidence="2" type="ORF">B0T23DRAFT_437244</name>
</gene>
<protein>
    <submittedName>
        <fullName evidence="2">Uncharacterized protein</fullName>
    </submittedName>
</protein>
<feature type="compositionally biased region" description="Polar residues" evidence="1">
    <location>
        <begin position="1"/>
        <end position="12"/>
    </location>
</feature>
<proteinExistence type="predicted"/>
<organism evidence="2 3">
    <name type="scientific">Neurospora hispaniola</name>
    <dbReference type="NCBI Taxonomy" id="588809"/>
    <lineage>
        <taxon>Eukaryota</taxon>
        <taxon>Fungi</taxon>
        <taxon>Dikarya</taxon>
        <taxon>Ascomycota</taxon>
        <taxon>Pezizomycotina</taxon>
        <taxon>Sordariomycetes</taxon>
        <taxon>Sordariomycetidae</taxon>
        <taxon>Sordariales</taxon>
        <taxon>Sordariaceae</taxon>
        <taxon>Neurospora</taxon>
    </lineage>
</organism>
<accession>A0AAJ0HY73</accession>
<name>A0AAJ0HY73_9PEZI</name>
<evidence type="ECO:0000313" key="2">
    <source>
        <dbReference type="EMBL" id="KAK3484714.1"/>
    </source>
</evidence>
<reference evidence="2 3" key="1">
    <citation type="journal article" date="2023" name="Mol. Phylogenet. Evol.">
        <title>Genome-scale phylogeny and comparative genomics of the fungal order Sordariales.</title>
        <authorList>
            <person name="Hensen N."/>
            <person name="Bonometti L."/>
            <person name="Westerberg I."/>
            <person name="Brannstrom I.O."/>
            <person name="Guillou S."/>
            <person name="Cros-Aarteil S."/>
            <person name="Calhoun S."/>
            <person name="Haridas S."/>
            <person name="Kuo A."/>
            <person name="Mondo S."/>
            <person name="Pangilinan J."/>
            <person name="Riley R."/>
            <person name="LaButti K."/>
            <person name="Andreopoulos B."/>
            <person name="Lipzen A."/>
            <person name="Chen C."/>
            <person name="Yan M."/>
            <person name="Daum C."/>
            <person name="Ng V."/>
            <person name="Clum A."/>
            <person name="Steindorff A."/>
            <person name="Ohm R.A."/>
            <person name="Martin F."/>
            <person name="Silar P."/>
            <person name="Natvig D.O."/>
            <person name="Lalanne C."/>
            <person name="Gautier V."/>
            <person name="Ament-Velasquez S.L."/>
            <person name="Kruys A."/>
            <person name="Hutchinson M.I."/>
            <person name="Powell A.J."/>
            <person name="Barry K."/>
            <person name="Miller A.N."/>
            <person name="Grigoriev I.V."/>
            <person name="Debuchy R."/>
            <person name="Gladieux P."/>
            <person name="Hiltunen Thoren M."/>
            <person name="Johannesson H."/>
        </authorList>
    </citation>
    <scope>NUCLEOTIDE SEQUENCE [LARGE SCALE GENOMIC DNA]</scope>
    <source>
        <strain evidence="2 3">FGSC 10403</strain>
    </source>
</reference>
<sequence>MAHSDCMQQQAVPSPGAGLAGQRPAERSPGGRIVARHLPSVVSMPVAVTGRLNNRRSCRLVEKQSQYARGNNFSSSQRYAIAGTIYAKPLQRHFREPIGSPLDQDMLRRGSRRLGEDVKCPNAAMCAGFTGPAFRAALLLRYGCRGVEEEWIADLAGGPWDADLTVQFLREAQA</sequence>
<dbReference type="Proteomes" id="UP001285908">
    <property type="component" value="Unassembled WGS sequence"/>
</dbReference>
<dbReference type="AlphaFoldDB" id="A0AAJ0HY73"/>